<dbReference type="GO" id="GO:0005524">
    <property type="term" value="F:ATP binding"/>
    <property type="evidence" value="ECO:0007669"/>
    <property type="project" value="UniProtKB-KW"/>
</dbReference>
<dbReference type="InterPro" id="IPR050637">
    <property type="entry name" value="NLRP_innate_immun_reg"/>
</dbReference>
<organism evidence="11 12">
    <name type="scientific">Callorhinchus milii</name>
    <name type="common">Ghost shark</name>
    <dbReference type="NCBI Taxonomy" id="7868"/>
    <lineage>
        <taxon>Eukaryota</taxon>
        <taxon>Metazoa</taxon>
        <taxon>Chordata</taxon>
        <taxon>Craniata</taxon>
        <taxon>Vertebrata</taxon>
        <taxon>Chondrichthyes</taxon>
        <taxon>Holocephali</taxon>
        <taxon>Chimaeriformes</taxon>
        <taxon>Callorhinchidae</taxon>
        <taxon>Callorhinchus</taxon>
    </lineage>
</organism>
<reference evidence="12" key="1">
    <citation type="journal article" date="2006" name="Science">
        <title>Ancient noncoding elements conserved in the human genome.</title>
        <authorList>
            <person name="Venkatesh B."/>
            <person name="Kirkness E.F."/>
            <person name="Loh Y.H."/>
            <person name="Halpern A.L."/>
            <person name="Lee A.P."/>
            <person name="Johnson J."/>
            <person name="Dandona N."/>
            <person name="Viswanathan L.D."/>
            <person name="Tay A."/>
            <person name="Venter J.C."/>
            <person name="Strausberg R.L."/>
            <person name="Brenner S."/>
        </authorList>
    </citation>
    <scope>NUCLEOTIDE SEQUENCE [LARGE SCALE GENOMIC DNA]</scope>
</reference>
<dbReference type="InterPro" id="IPR001611">
    <property type="entry name" value="Leu-rich_rpt"/>
</dbReference>
<dbReference type="Gene3D" id="3.40.50.300">
    <property type="entry name" value="P-loop containing nucleotide triphosphate hydrolases"/>
    <property type="match status" value="1"/>
</dbReference>
<dbReference type="InterPro" id="IPR007111">
    <property type="entry name" value="NACHT_NTPase"/>
</dbReference>
<dbReference type="Pfam" id="PF17776">
    <property type="entry name" value="NLRC4_HD2"/>
    <property type="match status" value="1"/>
</dbReference>
<evidence type="ECO:0000256" key="3">
    <source>
        <dbReference type="ARBA" id="ARBA00022490"/>
    </source>
</evidence>
<dbReference type="SUPFAM" id="SSF52047">
    <property type="entry name" value="RNI-like"/>
    <property type="match status" value="1"/>
</dbReference>
<dbReference type="SUPFAM" id="SSF52540">
    <property type="entry name" value="P-loop containing nucleoside triphosphate hydrolases"/>
    <property type="match status" value="1"/>
</dbReference>
<name>A0A4W3GKU6_CALMI</name>
<evidence type="ECO:0000256" key="5">
    <source>
        <dbReference type="ARBA" id="ARBA00022741"/>
    </source>
</evidence>
<dbReference type="InterPro" id="IPR027417">
    <property type="entry name" value="P-loop_NTPase"/>
</dbReference>
<dbReference type="PANTHER" id="PTHR45690">
    <property type="entry name" value="NACHT, LRR AND PYD DOMAINS-CONTAINING PROTEIN 12"/>
    <property type="match status" value="1"/>
</dbReference>
<dbReference type="InterPro" id="IPR032675">
    <property type="entry name" value="LRR_dom_sf"/>
</dbReference>
<dbReference type="Pfam" id="PF17779">
    <property type="entry name" value="WHD_NOD2"/>
    <property type="match status" value="1"/>
</dbReference>
<feature type="domain" description="NACHT" evidence="10">
    <location>
        <begin position="263"/>
        <end position="404"/>
    </location>
</feature>
<keyword evidence="12" id="KW-1185">Reference proteome</keyword>
<sequence>MTEDVDPPRELSPESARKALNMERLTIQYLTSTEEKANVIMQTLKKYSDSELNAVTHFYRQRVEEAIEEFVECVAYVLLKDNLLSTREYKRVGHLADSQQKNKACKYLLGIVTSVIGRAQRTLWETLVKMKENKPKVERILREIQEKGPSLPRVVQCCGKMEPLSDRLRDIQHHHKEFLCSQNEKMSVNTIRGQEKTKIFLLSDRYTELTVTSCPRDLRLVEHELVARGRDHEESQERNVRKELEKMRPDELFRSSFERSRSGTTILSGIAGIGKTTMVQNIVYRWATGKIYPQFHFVFHFKFRDLNLIKGETSLKTMVMDSYPYLQDVLEEIWEKPEYLLFVFDGLDEFKDRIEFTDSELNPDPGLSCPGPESHCPVADIVRSLVQQEVLKGCSVLITSRPTALESLYHTNINLWAEIQGFFAEGKEDYIRRFFADEKIAAEVLRYVKENDILYTMCFNPSYCWILCCTLEPIFKHPEHRQPPPKTITQLYANYIYNILKNHPRASDSPREVMLRAGEMAYEGVCNMTIVFNDDHLHHHQLKPSTFISGFMMEILEKDDGGRRVVYTFPHLTVQEFVAALAQYLTPARRNLLELLDQVHTQNDGRFEIFLRFVVGLSSPHTARQLEEILGPLPHKSVCEAIDWLKLNVEARIRQAVGEGGKRKLLNMLYYLFESQNHRLAQITVGAVEKLDFSHFTLNPLDCAVLSHVFQLCDTIGNLNLNDCKIRVEGIQRLVPSLHKCKHLRLWGNNLGDSGVEHLSVALRNPQCKIQSLGVASNLLTANCTEDLVSTLNTNCSLMELNLSDNDLGDSGVKRLCEAVRNPECKIQSLWLSYNSLTADCTEDLASALSTNYSLMELNLSNNDLGDSGVKRLCEALRNPECKIQRLW</sequence>
<comment type="similarity">
    <text evidence="2">Belongs to the NLRP family.</text>
</comment>
<reference evidence="12" key="2">
    <citation type="journal article" date="2007" name="PLoS Biol.">
        <title>Survey sequencing and comparative analysis of the elephant shark (Callorhinchus milii) genome.</title>
        <authorList>
            <person name="Venkatesh B."/>
            <person name="Kirkness E.F."/>
            <person name="Loh Y.H."/>
            <person name="Halpern A.L."/>
            <person name="Lee A.P."/>
            <person name="Johnson J."/>
            <person name="Dandona N."/>
            <person name="Viswanathan L.D."/>
            <person name="Tay A."/>
            <person name="Venter J.C."/>
            <person name="Strausberg R.L."/>
            <person name="Brenner S."/>
        </authorList>
    </citation>
    <scope>NUCLEOTIDE SEQUENCE [LARGE SCALE GENOMIC DNA]</scope>
</reference>
<evidence type="ECO:0000256" key="6">
    <source>
        <dbReference type="ARBA" id="ARBA00022840"/>
    </source>
</evidence>
<reference evidence="11" key="5">
    <citation type="submission" date="2025-09" db="UniProtKB">
        <authorList>
            <consortium name="Ensembl"/>
        </authorList>
    </citation>
    <scope>IDENTIFICATION</scope>
</reference>
<dbReference type="Proteomes" id="UP000314986">
    <property type="component" value="Unassembled WGS sequence"/>
</dbReference>
<reference evidence="11" key="4">
    <citation type="submission" date="2025-08" db="UniProtKB">
        <authorList>
            <consortium name="Ensembl"/>
        </authorList>
    </citation>
    <scope>IDENTIFICATION</scope>
</reference>
<dbReference type="InterPro" id="IPR041075">
    <property type="entry name" value="NOD1/2_WH"/>
</dbReference>
<dbReference type="Gene3D" id="3.80.10.10">
    <property type="entry name" value="Ribonuclease Inhibitor"/>
    <property type="match status" value="2"/>
</dbReference>
<keyword evidence="5" id="KW-0547">Nucleotide-binding</keyword>
<dbReference type="Pfam" id="PF13516">
    <property type="entry name" value="LRR_6"/>
    <property type="match status" value="2"/>
</dbReference>
<dbReference type="GeneTree" id="ENSGT01150000287004"/>
<keyword evidence="4" id="KW-0677">Repeat</keyword>
<evidence type="ECO:0000256" key="7">
    <source>
        <dbReference type="ARBA" id="ARBA00022843"/>
    </source>
</evidence>
<dbReference type="InterPro" id="IPR041267">
    <property type="entry name" value="NLRP_HD2"/>
</dbReference>
<keyword evidence="6" id="KW-0067">ATP-binding</keyword>
<keyword evidence="7" id="KW-0832">Ubl conjugation</keyword>
<evidence type="ECO:0000313" key="11">
    <source>
        <dbReference type="Ensembl" id="ENSCMIP00000003996.1"/>
    </source>
</evidence>
<evidence type="ECO:0000256" key="2">
    <source>
        <dbReference type="ARBA" id="ARBA00008665"/>
    </source>
</evidence>
<keyword evidence="3" id="KW-0963">Cytoplasm</keyword>
<evidence type="ECO:0000256" key="8">
    <source>
        <dbReference type="ARBA" id="ARBA00023198"/>
    </source>
</evidence>
<protein>
    <submittedName>
        <fullName evidence="11">NACHT, LRR and PYD domains-containing protein 3-like</fullName>
    </submittedName>
</protein>
<dbReference type="PANTHER" id="PTHR45690:SF19">
    <property type="entry name" value="NACHT, LRR AND PYD DOMAINS-CONTAINING PROTEIN 3"/>
    <property type="match status" value="1"/>
</dbReference>
<reference evidence="12" key="3">
    <citation type="journal article" date="2014" name="Nature">
        <title>Elephant shark genome provides unique insights into gnathostome evolution.</title>
        <authorList>
            <consortium name="International Elephant Shark Genome Sequencing Consortium"/>
            <person name="Venkatesh B."/>
            <person name="Lee A.P."/>
            <person name="Ravi V."/>
            <person name="Maurya A.K."/>
            <person name="Lian M.M."/>
            <person name="Swann J.B."/>
            <person name="Ohta Y."/>
            <person name="Flajnik M.F."/>
            <person name="Sutoh Y."/>
            <person name="Kasahara M."/>
            <person name="Hoon S."/>
            <person name="Gangu V."/>
            <person name="Roy S.W."/>
            <person name="Irimia M."/>
            <person name="Korzh V."/>
            <person name="Kondrychyn I."/>
            <person name="Lim Z.W."/>
            <person name="Tay B.H."/>
            <person name="Tohari S."/>
            <person name="Kong K.W."/>
            <person name="Ho S."/>
            <person name="Lorente-Galdos B."/>
            <person name="Quilez J."/>
            <person name="Marques-Bonet T."/>
            <person name="Raney B.J."/>
            <person name="Ingham P.W."/>
            <person name="Tay A."/>
            <person name="Hillier L.W."/>
            <person name="Minx P."/>
            <person name="Boehm T."/>
            <person name="Wilson R.K."/>
            <person name="Brenner S."/>
            <person name="Warren W.C."/>
        </authorList>
    </citation>
    <scope>NUCLEOTIDE SEQUENCE [LARGE SCALE GENOMIC DNA]</scope>
</reference>
<evidence type="ECO:0000259" key="10">
    <source>
        <dbReference type="PROSITE" id="PS50837"/>
    </source>
</evidence>
<dbReference type="OMA" id="VMRNNQS"/>
<dbReference type="GO" id="GO:0005829">
    <property type="term" value="C:cytosol"/>
    <property type="evidence" value="ECO:0007669"/>
    <property type="project" value="UniProtKB-SubCell"/>
</dbReference>
<comment type="subcellular location">
    <subcellularLocation>
        <location evidence="1">Inflammasome</location>
    </subcellularLocation>
</comment>
<proteinExistence type="inferred from homology"/>
<dbReference type="GO" id="GO:0045087">
    <property type="term" value="P:innate immune response"/>
    <property type="evidence" value="ECO:0007669"/>
    <property type="project" value="UniProtKB-KW"/>
</dbReference>
<dbReference type="SMART" id="SM00368">
    <property type="entry name" value="LRR_RI"/>
    <property type="match status" value="5"/>
</dbReference>
<dbReference type="InParanoid" id="A0A4W3GKU6"/>
<evidence type="ECO:0000256" key="4">
    <source>
        <dbReference type="ARBA" id="ARBA00022737"/>
    </source>
</evidence>
<evidence type="ECO:0000256" key="9">
    <source>
        <dbReference type="ARBA" id="ARBA00023233"/>
    </source>
</evidence>
<dbReference type="GO" id="GO:0006954">
    <property type="term" value="P:inflammatory response"/>
    <property type="evidence" value="ECO:0007669"/>
    <property type="project" value="UniProtKB-KW"/>
</dbReference>
<dbReference type="Pfam" id="PF05729">
    <property type="entry name" value="NACHT"/>
    <property type="match status" value="1"/>
</dbReference>
<evidence type="ECO:0000256" key="1">
    <source>
        <dbReference type="ARBA" id="ARBA00004110"/>
    </source>
</evidence>
<evidence type="ECO:0000313" key="12">
    <source>
        <dbReference type="Proteomes" id="UP000314986"/>
    </source>
</evidence>
<dbReference type="PROSITE" id="PS50837">
    <property type="entry name" value="NACHT"/>
    <property type="match status" value="1"/>
</dbReference>
<dbReference type="Ensembl" id="ENSCMIT00000004147.1">
    <property type="protein sequence ID" value="ENSCMIP00000003996.1"/>
    <property type="gene ID" value="ENSCMIG00000002394.1"/>
</dbReference>
<accession>A0A4W3GKU6</accession>
<keyword evidence="9" id="KW-1271">Inflammasome</keyword>
<keyword evidence="8" id="KW-0395">Inflammatory response</keyword>
<dbReference type="AlphaFoldDB" id="A0A4W3GKU6"/>